<accession>A0A9Q9RL19</accession>
<sequence>KPKSYIKINYTLIFYSAINYNKLFTVISLLGDLKSKRGEVIGQYILSYLQSYFPNLIKKEKTF</sequence>
<name>A0A9Q9RL19_FUSFU</name>
<dbReference type="Proteomes" id="UP000760494">
    <property type="component" value="Unassembled WGS sequence"/>
</dbReference>
<feature type="non-terminal residue" evidence="1">
    <location>
        <position position="1"/>
    </location>
</feature>
<dbReference type="AlphaFoldDB" id="A0A9Q9RL19"/>
<gene>
    <name evidence="1" type="ORF">C2S_6618</name>
</gene>
<feature type="non-terminal residue" evidence="1">
    <location>
        <position position="63"/>
    </location>
</feature>
<evidence type="ECO:0000313" key="1">
    <source>
        <dbReference type="EMBL" id="VTT66784.1"/>
    </source>
</evidence>
<protein>
    <submittedName>
        <fullName evidence="1">Uncharacterized protein</fullName>
    </submittedName>
</protein>
<proteinExistence type="predicted"/>
<reference evidence="1" key="1">
    <citation type="submission" date="2019-05" db="EMBL/GenBank/DDBJ databases">
        <authorList>
            <person name="Piombo E."/>
        </authorList>
    </citation>
    <scope>NUCLEOTIDE SEQUENCE</scope>
    <source>
        <strain evidence="1">C2S</strain>
    </source>
</reference>
<evidence type="ECO:0000313" key="2">
    <source>
        <dbReference type="Proteomes" id="UP000760494"/>
    </source>
</evidence>
<comment type="caution">
    <text evidence="1">The sequence shown here is derived from an EMBL/GenBank/DDBJ whole genome shotgun (WGS) entry which is preliminary data.</text>
</comment>
<dbReference type="EMBL" id="CABFJX010000179">
    <property type="protein sequence ID" value="VTT66784.1"/>
    <property type="molecule type" value="Genomic_DNA"/>
</dbReference>
<organism evidence="1 2">
    <name type="scientific">Fusarium fujikuroi</name>
    <name type="common">Bakanae and foot rot disease fungus</name>
    <name type="synonym">Gibberella fujikuroi</name>
    <dbReference type="NCBI Taxonomy" id="5127"/>
    <lineage>
        <taxon>Eukaryota</taxon>
        <taxon>Fungi</taxon>
        <taxon>Dikarya</taxon>
        <taxon>Ascomycota</taxon>
        <taxon>Pezizomycotina</taxon>
        <taxon>Sordariomycetes</taxon>
        <taxon>Hypocreomycetidae</taxon>
        <taxon>Hypocreales</taxon>
        <taxon>Nectriaceae</taxon>
        <taxon>Fusarium</taxon>
        <taxon>Fusarium fujikuroi species complex</taxon>
    </lineage>
</organism>